<dbReference type="CDD" id="cd03141">
    <property type="entry name" value="GATase1_Hsp31_like"/>
    <property type="match status" value="1"/>
</dbReference>
<gene>
    <name evidence="6" type="ORF">OPS25_10960</name>
</gene>
<feature type="domain" description="DJ-1/PfpI" evidence="5">
    <location>
        <begin position="46"/>
        <end position="248"/>
    </location>
</feature>
<organism evidence="6 7">
    <name type="scientific">Alteromonas aquimaris</name>
    <dbReference type="NCBI Taxonomy" id="2998417"/>
    <lineage>
        <taxon>Bacteria</taxon>
        <taxon>Pseudomonadati</taxon>
        <taxon>Pseudomonadota</taxon>
        <taxon>Gammaproteobacteria</taxon>
        <taxon>Alteromonadales</taxon>
        <taxon>Alteromonadaceae</taxon>
        <taxon>Alteromonas/Salinimonas group</taxon>
        <taxon>Alteromonas</taxon>
    </lineage>
</organism>
<keyword evidence="1" id="KW-0346">Stress response</keyword>
<keyword evidence="7" id="KW-1185">Reference proteome</keyword>
<accession>A0ABT3P8B1</accession>
<name>A0ABT3P8B1_9ALTE</name>
<reference evidence="6" key="1">
    <citation type="submission" date="2022-11" db="EMBL/GenBank/DDBJ databases">
        <title>Alteromonas sp. nov., isolated from sea water of the Qingdao.</title>
        <authorList>
            <person name="Wang Q."/>
        </authorList>
    </citation>
    <scope>NUCLEOTIDE SEQUENCE</scope>
    <source>
        <strain evidence="6">ASW11-7</strain>
    </source>
</reference>
<dbReference type="Proteomes" id="UP001142810">
    <property type="component" value="Unassembled WGS sequence"/>
</dbReference>
<dbReference type="PANTHER" id="PTHR48094">
    <property type="entry name" value="PROTEIN/NUCLEIC ACID DEGLYCASE DJ-1-RELATED"/>
    <property type="match status" value="1"/>
</dbReference>
<dbReference type="InterPro" id="IPR050325">
    <property type="entry name" value="Prot/Nucl_acid_deglycase"/>
</dbReference>
<evidence type="ECO:0000256" key="3">
    <source>
        <dbReference type="ARBA" id="ARBA00038493"/>
    </source>
</evidence>
<dbReference type="PANTHER" id="PTHR48094:SF11">
    <property type="entry name" value="GLUTATHIONE-INDEPENDENT GLYOXALASE HSP31-RELATED"/>
    <property type="match status" value="1"/>
</dbReference>
<dbReference type="Pfam" id="PF01965">
    <property type="entry name" value="DJ-1_PfpI"/>
    <property type="match status" value="1"/>
</dbReference>
<dbReference type="InterPro" id="IPR002818">
    <property type="entry name" value="DJ-1/PfpI"/>
</dbReference>
<evidence type="ECO:0000256" key="4">
    <source>
        <dbReference type="SAM" id="SignalP"/>
    </source>
</evidence>
<comment type="similarity">
    <text evidence="3">Belongs to the peptidase C56 family. HSP31-like subfamily.</text>
</comment>
<comment type="caution">
    <text evidence="6">The sequence shown here is derived from an EMBL/GenBank/DDBJ whole genome shotgun (WGS) entry which is preliminary data.</text>
</comment>
<evidence type="ECO:0000313" key="6">
    <source>
        <dbReference type="EMBL" id="MCW8109014.1"/>
    </source>
</evidence>
<evidence type="ECO:0000256" key="2">
    <source>
        <dbReference type="ARBA" id="ARBA00023239"/>
    </source>
</evidence>
<keyword evidence="6" id="KW-0315">Glutamine amidotransferase</keyword>
<evidence type="ECO:0000313" key="7">
    <source>
        <dbReference type="Proteomes" id="UP001142810"/>
    </source>
</evidence>
<protein>
    <submittedName>
        <fullName evidence="6">Type 1 glutamine amidotransferase domain-containing protein</fullName>
    </submittedName>
</protein>
<feature type="signal peptide" evidence="4">
    <location>
        <begin position="1"/>
        <end position="25"/>
    </location>
</feature>
<dbReference type="Gene3D" id="3.40.50.880">
    <property type="match status" value="1"/>
</dbReference>
<dbReference type="InterPro" id="IPR029062">
    <property type="entry name" value="Class_I_gatase-like"/>
</dbReference>
<evidence type="ECO:0000256" key="1">
    <source>
        <dbReference type="ARBA" id="ARBA00023016"/>
    </source>
</evidence>
<sequence>MMKNKLLRFALFAMAALGIPFTVVANDEGKILMIVSSNGKEAGEVAPGYEFDEFAKAYLVFKQNGLKVDIASPAGGTPVADKYNPEKDFNAEVLANRHIMAQLTQTIPTSAVNAQDYDAVFVVGGKGAMFDLPDDKALQQIIAEVWHQNGVVAAVCHGPAALVNVTLDDGSYLIANKKINGFTNQEEQLFGKKWINEFKFLLEDKFAERGAKFESSPFMLSHVAIDQRLITGQNPASTVAVANKVVEQLGKTPVQSAPYSDDYTLAIVADYLSGKEEALDKFKQQPENVQLEWVGMYGYYYAEVATTDNQSKQALELMQVAQPSLKHPMLGVKIAQVQHELGEVNAAIVTLNTLLKDTPDFQPALDMLKSLSI</sequence>
<dbReference type="EMBL" id="JAPFRD010000011">
    <property type="protein sequence ID" value="MCW8109014.1"/>
    <property type="molecule type" value="Genomic_DNA"/>
</dbReference>
<dbReference type="SUPFAM" id="SSF52317">
    <property type="entry name" value="Class I glutamine amidotransferase-like"/>
    <property type="match status" value="1"/>
</dbReference>
<keyword evidence="2" id="KW-0456">Lyase</keyword>
<evidence type="ECO:0000259" key="5">
    <source>
        <dbReference type="Pfam" id="PF01965"/>
    </source>
</evidence>
<proteinExistence type="inferred from homology"/>
<dbReference type="RefSeq" id="WP_265617761.1">
    <property type="nucleotide sequence ID" value="NZ_JAPFRD010000011.1"/>
</dbReference>
<keyword evidence="4" id="KW-0732">Signal</keyword>
<feature type="chain" id="PRO_5045801420" evidence="4">
    <location>
        <begin position="26"/>
        <end position="373"/>
    </location>
</feature>